<feature type="transmembrane region" description="Helical" evidence="1">
    <location>
        <begin position="122"/>
        <end position="139"/>
    </location>
</feature>
<feature type="transmembrane region" description="Helical" evidence="1">
    <location>
        <begin position="159"/>
        <end position="180"/>
    </location>
</feature>
<gene>
    <name evidence="2" type="ORF">H312_02293</name>
</gene>
<feature type="transmembrane region" description="Helical" evidence="1">
    <location>
        <begin position="71"/>
        <end position="92"/>
    </location>
</feature>
<dbReference type="VEuPathDB" id="MicrosporidiaDB:H312_02293"/>
<accession>A0A059EZH2</accession>
<dbReference type="EMBL" id="KK365188">
    <property type="protein sequence ID" value="KCZ80325.1"/>
    <property type="molecule type" value="Genomic_DNA"/>
</dbReference>
<organism evidence="2 3">
    <name type="scientific">Anncaliia algerae PRA339</name>
    <dbReference type="NCBI Taxonomy" id="1288291"/>
    <lineage>
        <taxon>Eukaryota</taxon>
        <taxon>Fungi</taxon>
        <taxon>Fungi incertae sedis</taxon>
        <taxon>Microsporidia</taxon>
        <taxon>Tubulinosematoidea</taxon>
        <taxon>Tubulinosematidae</taxon>
        <taxon>Anncaliia</taxon>
    </lineage>
</organism>
<feature type="transmembrane region" description="Helical" evidence="1">
    <location>
        <begin position="274"/>
        <end position="292"/>
    </location>
</feature>
<feature type="transmembrane region" description="Helical" evidence="1">
    <location>
        <begin position="98"/>
        <end position="115"/>
    </location>
</feature>
<feature type="transmembrane region" description="Helical" evidence="1">
    <location>
        <begin position="246"/>
        <end position="268"/>
    </location>
</feature>
<keyword evidence="1" id="KW-1133">Transmembrane helix</keyword>
<dbReference type="AlphaFoldDB" id="A0A059EZH2"/>
<sequence>MLLIERIKYLNYSIPIITMILGFSFMNSEEKNTNKSLESLFLPITSLTFVINFLEIFLSKTKESYLATKPVIFFSAFFGVIDNLIFYTINHILLKQPIMIIFHSLILSMILILLMFSLPNDLVSTFLGLTIATFFYISNLSDTHLRGICISRFSDDLLIIPKVDVYFILLTTLLILRIYFTRRSEITSNLLPLYNSFFSFLCSFILFLFLEKCYFNFKNFISFVLLAFSYLVFLRIQENKRFIINLSLSLGIFSLIYFIFISIFNANLLEKHLIYYHSVIFLEIFLMIYSSINFTQRRISFTVWIVEFMGI</sequence>
<dbReference type="OrthoDB" id="10628214at2759"/>
<reference evidence="2 3" key="2">
    <citation type="submission" date="2014-03" db="EMBL/GenBank/DDBJ databases">
        <title>The Genome Sequence of Anncaliia algerae insect isolate PRA339.</title>
        <authorList>
            <consortium name="The Broad Institute Genome Sequencing Platform"/>
            <consortium name="The Broad Institute Genome Sequencing Center for Infectious Disease"/>
            <person name="Cuomo C."/>
            <person name="Becnel J."/>
            <person name="Sanscrainte N."/>
            <person name="Walker B."/>
            <person name="Young S.K."/>
            <person name="Zeng Q."/>
            <person name="Gargeya S."/>
            <person name="Fitzgerald M."/>
            <person name="Haas B."/>
            <person name="Abouelleil A."/>
            <person name="Alvarado L."/>
            <person name="Arachchi H.M."/>
            <person name="Berlin A.M."/>
            <person name="Chapman S.B."/>
            <person name="Dewar J."/>
            <person name="Goldberg J."/>
            <person name="Griggs A."/>
            <person name="Gujja S."/>
            <person name="Hansen M."/>
            <person name="Howarth C."/>
            <person name="Imamovic A."/>
            <person name="Larimer J."/>
            <person name="McCowan C."/>
            <person name="Murphy C."/>
            <person name="Neiman D."/>
            <person name="Pearson M."/>
            <person name="Priest M."/>
            <person name="Roberts A."/>
            <person name="Saif S."/>
            <person name="Shea T."/>
            <person name="Sisk P."/>
            <person name="Sykes S."/>
            <person name="Wortman J."/>
            <person name="Nusbaum C."/>
            <person name="Birren B."/>
        </authorList>
    </citation>
    <scope>NUCLEOTIDE SEQUENCE [LARGE SCALE GENOMIC DNA]</scope>
    <source>
        <strain evidence="2 3">PRA339</strain>
    </source>
</reference>
<name>A0A059EZH2_9MICR</name>
<protein>
    <submittedName>
        <fullName evidence="2">Uncharacterized protein</fullName>
    </submittedName>
</protein>
<dbReference type="HOGENOM" id="CLU_894214_0_0_1"/>
<feature type="transmembrane region" description="Helical" evidence="1">
    <location>
        <begin position="40"/>
        <end position="59"/>
    </location>
</feature>
<evidence type="ECO:0000313" key="3">
    <source>
        <dbReference type="Proteomes" id="UP000030655"/>
    </source>
</evidence>
<feature type="transmembrane region" description="Helical" evidence="1">
    <location>
        <begin position="192"/>
        <end position="210"/>
    </location>
</feature>
<keyword evidence="3" id="KW-1185">Reference proteome</keyword>
<proteinExistence type="predicted"/>
<keyword evidence="1" id="KW-0812">Transmembrane</keyword>
<reference evidence="3" key="1">
    <citation type="submission" date="2013-02" db="EMBL/GenBank/DDBJ databases">
        <authorList>
            <consortium name="The Broad Institute Genome Sequencing Platform"/>
            <person name="Cuomo C."/>
            <person name="Becnel J."/>
            <person name="Sanscrainte N."/>
            <person name="Walker B."/>
            <person name="Young S.K."/>
            <person name="Zeng Q."/>
            <person name="Gargeya S."/>
            <person name="Fitzgerald M."/>
            <person name="Haas B."/>
            <person name="Abouelleil A."/>
            <person name="Alvarado L."/>
            <person name="Arachchi H.M."/>
            <person name="Berlin A.M."/>
            <person name="Chapman S.B."/>
            <person name="Dewar J."/>
            <person name="Goldberg J."/>
            <person name="Griggs A."/>
            <person name="Gujja S."/>
            <person name="Hansen M."/>
            <person name="Howarth C."/>
            <person name="Imamovic A."/>
            <person name="Larimer J."/>
            <person name="McCowan C."/>
            <person name="Murphy C."/>
            <person name="Neiman D."/>
            <person name="Pearson M."/>
            <person name="Priest M."/>
            <person name="Roberts A."/>
            <person name="Saif S."/>
            <person name="Shea T."/>
            <person name="Sisk P."/>
            <person name="Sykes S."/>
            <person name="Wortman J."/>
            <person name="Nusbaum C."/>
            <person name="Birren B."/>
        </authorList>
    </citation>
    <scope>NUCLEOTIDE SEQUENCE [LARGE SCALE GENOMIC DNA]</scope>
    <source>
        <strain evidence="3">PRA339</strain>
    </source>
</reference>
<feature type="transmembrane region" description="Helical" evidence="1">
    <location>
        <begin position="9"/>
        <end position="28"/>
    </location>
</feature>
<evidence type="ECO:0000313" key="2">
    <source>
        <dbReference type="EMBL" id="KCZ80325.1"/>
    </source>
</evidence>
<feature type="transmembrane region" description="Helical" evidence="1">
    <location>
        <begin position="216"/>
        <end position="234"/>
    </location>
</feature>
<evidence type="ECO:0000256" key="1">
    <source>
        <dbReference type="SAM" id="Phobius"/>
    </source>
</evidence>
<dbReference type="Proteomes" id="UP000030655">
    <property type="component" value="Unassembled WGS sequence"/>
</dbReference>
<keyword evidence="1" id="KW-0472">Membrane</keyword>